<organism evidence="2">
    <name type="scientific">Phaeomonas parva</name>
    <dbReference type="NCBI Taxonomy" id="124430"/>
    <lineage>
        <taxon>Eukaryota</taxon>
        <taxon>Sar</taxon>
        <taxon>Stramenopiles</taxon>
        <taxon>Ochrophyta</taxon>
        <taxon>Pinguiophyceae</taxon>
        <taxon>Pinguiochrysidales</taxon>
        <taxon>Pinguiochrysidaceae</taxon>
        <taxon>Phaeomonas</taxon>
    </lineage>
</organism>
<feature type="compositionally biased region" description="Low complexity" evidence="1">
    <location>
        <begin position="128"/>
        <end position="141"/>
    </location>
</feature>
<protein>
    <submittedName>
        <fullName evidence="2">Uncharacterized protein</fullName>
    </submittedName>
</protein>
<dbReference type="AlphaFoldDB" id="A0A7S1UDU1"/>
<evidence type="ECO:0000256" key="1">
    <source>
        <dbReference type="SAM" id="MobiDB-lite"/>
    </source>
</evidence>
<evidence type="ECO:0000313" key="2">
    <source>
        <dbReference type="EMBL" id="CAD9264503.1"/>
    </source>
</evidence>
<gene>
    <name evidence="2" type="ORF">PPAR1163_LOCUS22889</name>
</gene>
<proteinExistence type="predicted"/>
<name>A0A7S1UDU1_9STRA</name>
<feature type="region of interest" description="Disordered" evidence="1">
    <location>
        <begin position="87"/>
        <end position="141"/>
    </location>
</feature>
<dbReference type="EMBL" id="HBGJ01036208">
    <property type="protein sequence ID" value="CAD9264503.1"/>
    <property type="molecule type" value="Transcribed_RNA"/>
</dbReference>
<sequence length="141" mass="15119">MALCGFLRLRIGTAAGLCPRRVRLDEEPRETTIEVDTTLATAREDVGSALAEPASPEEAVFPELRGAALVRELHVYGQLSAALMNADQKDIAKNIPTPNPNPDPNPNPNPNGNPNPNPNPDPYPNPSRNPSLLVSVSVRVV</sequence>
<feature type="compositionally biased region" description="Pro residues" evidence="1">
    <location>
        <begin position="97"/>
        <end position="127"/>
    </location>
</feature>
<reference evidence="2" key="1">
    <citation type="submission" date="2021-01" db="EMBL/GenBank/DDBJ databases">
        <authorList>
            <person name="Corre E."/>
            <person name="Pelletier E."/>
            <person name="Niang G."/>
            <person name="Scheremetjew M."/>
            <person name="Finn R."/>
            <person name="Kale V."/>
            <person name="Holt S."/>
            <person name="Cochrane G."/>
            <person name="Meng A."/>
            <person name="Brown T."/>
            <person name="Cohen L."/>
        </authorList>
    </citation>
    <scope>NUCLEOTIDE SEQUENCE</scope>
    <source>
        <strain evidence="2">CCMP2877</strain>
    </source>
</reference>
<accession>A0A7S1UDU1</accession>